<proteinExistence type="predicted"/>
<dbReference type="AlphaFoldDB" id="A0AAE1UI67"/>
<gene>
    <name evidence="1" type="ORF">Pmani_003671</name>
</gene>
<protein>
    <submittedName>
        <fullName evidence="1">Uncharacterized protein</fullName>
    </submittedName>
</protein>
<dbReference type="Proteomes" id="UP001292094">
    <property type="component" value="Unassembled WGS sequence"/>
</dbReference>
<evidence type="ECO:0000313" key="2">
    <source>
        <dbReference type="Proteomes" id="UP001292094"/>
    </source>
</evidence>
<comment type="caution">
    <text evidence="1">The sequence shown here is derived from an EMBL/GenBank/DDBJ whole genome shotgun (WGS) entry which is preliminary data.</text>
</comment>
<sequence length="71" mass="7805">MAPLIPPELPPACTFFSPQSIAHTLLWVEDLESGDTFLIEVGVVTTMEKDRKRQASTAYDLLTANQSPITT</sequence>
<evidence type="ECO:0000313" key="1">
    <source>
        <dbReference type="EMBL" id="KAK4325728.1"/>
    </source>
</evidence>
<organism evidence="1 2">
    <name type="scientific">Petrolisthes manimaculis</name>
    <dbReference type="NCBI Taxonomy" id="1843537"/>
    <lineage>
        <taxon>Eukaryota</taxon>
        <taxon>Metazoa</taxon>
        <taxon>Ecdysozoa</taxon>
        <taxon>Arthropoda</taxon>
        <taxon>Crustacea</taxon>
        <taxon>Multicrustacea</taxon>
        <taxon>Malacostraca</taxon>
        <taxon>Eumalacostraca</taxon>
        <taxon>Eucarida</taxon>
        <taxon>Decapoda</taxon>
        <taxon>Pleocyemata</taxon>
        <taxon>Anomura</taxon>
        <taxon>Galatheoidea</taxon>
        <taxon>Porcellanidae</taxon>
        <taxon>Petrolisthes</taxon>
    </lineage>
</organism>
<name>A0AAE1UI67_9EUCA</name>
<keyword evidence="2" id="KW-1185">Reference proteome</keyword>
<reference evidence="1" key="1">
    <citation type="submission" date="2023-11" db="EMBL/GenBank/DDBJ databases">
        <title>Genome assemblies of two species of porcelain crab, Petrolisthes cinctipes and Petrolisthes manimaculis (Anomura: Porcellanidae).</title>
        <authorList>
            <person name="Angst P."/>
        </authorList>
    </citation>
    <scope>NUCLEOTIDE SEQUENCE</scope>
    <source>
        <strain evidence="1">PB745_02</strain>
        <tissue evidence="1">Gill</tissue>
    </source>
</reference>
<dbReference type="EMBL" id="JAWZYT010000264">
    <property type="protein sequence ID" value="KAK4325728.1"/>
    <property type="molecule type" value="Genomic_DNA"/>
</dbReference>
<accession>A0AAE1UI67</accession>